<dbReference type="GO" id="GO:0043005">
    <property type="term" value="C:neuron projection"/>
    <property type="evidence" value="ECO:0007669"/>
    <property type="project" value="TreeGrafter"/>
</dbReference>
<dbReference type="Proteomes" id="UP000694406">
    <property type="component" value="Unplaced"/>
</dbReference>
<dbReference type="AlphaFoldDB" id="A0A8C5RRU2"/>
<keyword evidence="2" id="KW-0677">Repeat</keyword>
<dbReference type="GO" id="GO:0046982">
    <property type="term" value="F:protein heterodimerization activity"/>
    <property type="evidence" value="ECO:0007669"/>
    <property type="project" value="TreeGrafter"/>
</dbReference>
<dbReference type="InterPro" id="IPR000742">
    <property type="entry name" value="EGF"/>
</dbReference>
<feature type="domain" description="EGF-like" evidence="6">
    <location>
        <begin position="118"/>
        <end position="149"/>
    </location>
</feature>
<sequence>MIYHLLLVCILRPYALETNSLLDCMDPTCSGRGVCVRGECHCSVGWGGANCETPRATCLDQCSGHGTFLSETSLCTCDPNWTGHDCSTEICAADCGVHGTCFGGSCRCEEGWMGAACDQRACHPRCNEHGTCRDGKCECSPGWNGEHCTIGKRKKLGRKAKLTKRVERGYGGQSMLSRIRSNSWQWVEFACNAAF</sequence>
<keyword evidence="3 4" id="KW-1015">Disulfide bond</keyword>
<keyword evidence="1 4" id="KW-0245">EGF-like domain</keyword>
<dbReference type="Gene3D" id="2.10.25.10">
    <property type="entry name" value="Laminin"/>
    <property type="match status" value="4"/>
</dbReference>
<name>A0A8C5RRU2_LATLA</name>
<evidence type="ECO:0000256" key="1">
    <source>
        <dbReference type="ARBA" id="ARBA00022536"/>
    </source>
</evidence>
<dbReference type="PROSITE" id="PS01186">
    <property type="entry name" value="EGF_2"/>
    <property type="match status" value="2"/>
</dbReference>
<evidence type="ECO:0000256" key="2">
    <source>
        <dbReference type="ARBA" id="ARBA00022737"/>
    </source>
</evidence>
<dbReference type="PANTHER" id="PTHR11219:SF9">
    <property type="entry name" value="TENEURIN-4"/>
    <property type="match status" value="1"/>
</dbReference>
<dbReference type="InterPro" id="IPR051216">
    <property type="entry name" value="Teneurin"/>
</dbReference>
<dbReference type="GO" id="GO:0007157">
    <property type="term" value="P:heterophilic cell-cell adhesion via plasma membrane cell adhesion molecules"/>
    <property type="evidence" value="ECO:0007669"/>
    <property type="project" value="TreeGrafter"/>
</dbReference>
<dbReference type="Ensembl" id="ENSLLTT00000006822.1">
    <property type="protein sequence ID" value="ENSLLTP00000006571.1"/>
    <property type="gene ID" value="ENSLLTG00000005011.1"/>
</dbReference>
<dbReference type="FunFam" id="2.10.25.10:FF:000016">
    <property type="entry name" value="Teneurin transmembrane protein 2"/>
    <property type="match status" value="1"/>
</dbReference>
<reference evidence="7" key="2">
    <citation type="submission" date="2025-09" db="UniProtKB">
        <authorList>
            <consortium name="Ensembl"/>
        </authorList>
    </citation>
    <scope>IDENTIFICATION</scope>
</reference>
<protein>
    <recommendedName>
        <fullName evidence="6">EGF-like domain-containing protein</fullName>
    </recommendedName>
</protein>
<feature type="chain" id="PRO_5034876361" description="EGF-like domain-containing protein" evidence="5">
    <location>
        <begin position="18"/>
        <end position="195"/>
    </location>
</feature>
<feature type="disulfide bond" evidence="4">
    <location>
        <begin position="122"/>
        <end position="132"/>
    </location>
</feature>
<dbReference type="SUPFAM" id="SSF57196">
    <property type="entry name" value="EGF/Laminin"/>
    <property type="match status" value="2"/>
</dbReference>
<evidence type="ECO:0000256" key="4">
    <source>
        <dbReference type="PROSITE-ProRule" id="PRU00076"/>
    </source>
</evidence>
<keyword evidence="8" id="KW-1185">Reference proteome</keyword>
<evidence type="ECO:0000256" key="3">
    <source>
        <dbReference type="ARBA" id="ARBA00023157"/>
    </source>
</evidence>
<dbReference type="GO" id="GO:0048666">
    <property type="term" value="P:neuron development"/>
    <property type="evidence" value="ECO:0007669"/>
    <property type="project" value="TreeGrafter"/>
</dbReference>
<reference evidence="7" key="1">
    <citation type="submission" date="2025-08" db="UniProtKB">
        <authorList>
            <consortium name="Ensembl"/>
        </authorList>
    </citation>
    <scope>IDENTIFICATION</scope>
</reference>
<dbReference type="PROSITE" id="PS00022">
    <property type="entry name" value="EGF_1"/>
    <property type="match status" value="3"/>
</dbReference>
<feature type="disulfide bond" evidence="4">
    <location>
        <begin position="139"/>
        <end position="148"/>
    </location>
</feature>
<dbReference type="GO" id="GO:0050839">
    <property type="term" value="F:cell adhesion molecule binding"/>
    <property type="evidence" value="ECO:0007669"/>
    <property type="project" value="TreeGrafter"/>
</dbReference>
<keyword evidence="5" id="KW-0732">Signal</keyword>
<dbReference type="GeneTree" id="ENSGT01030000234566"/>
<dbReference type="FunFam" id="2.10.25.10:FF:000021">
    <property type="entry name" value="Teneurin transmembrane protein 2"/>
    <property type="match status" value="2"/>
</dbReference>
<comment type="caution">
    <text evidence="4">Lacks conserved residue(s) required for the propagation of feature annotation.</text>
</comment>
<evidence type="ECO:0000256" key="5">
    <source>
        <dbReference type="SAM" id="SignalP"/>
    </source>
</evidence>
<evidence type="ECO:0000259" key="6">
    <source>
        <dbReference type="PROSITE" id="PS50026"/>
    </source>
</evidence>
<dbReference type="Pfam" id="PF25024">
    <property type="entry name" value="EGF_TEN"/>
    <property type="match status" value="1"/>
</dbReference>
<dbReference type="GO" id="GO:0042803">
    <property type="term" value="F:protein homodimerization activity"/>
    <property type="evidence" value="ECO:0007669"/>
    <property type="project" value="TreeGrafter"/>
</dbReference>
<evidence type="ECO:0000313" key="7">
    <source>
        <dbReference type="Ensembl" id="ENSLLTP00000006571.1"/>
    </source>
</evidence>
<accession>A0A8C5RRU2</accession>
<proteinExistence type="predicted"/>
<organism evidence="7 8">
    <name type="scientific">Laticauda laticaudata</name>
    <name type="common">Blue-ringed sea krait</name>
    <name type="synonym">Blue-lipped sea krait</name>
    <dbReference type="NCBI Taxonomy" id="8630"/>
    <lineage>
        <taxon>Eukaryota</taxon>
        <taxon>Metazoa</taxon>
        <taxon>Chordata</taxon>
        <taxon>Craniata</taxon>
        <taxon>Vertebrata</taxon>
        <taxon>Euteleostomi</taxon>
        <taxon>Lepidosauria</taxon>
        <taxon>Squamata</taxon>
        <taxon>Bifurcata</taxon>
        <taxon>Unidentata</taxon>
        <taxon>Episquamata</taxon>
        <taxon>Toxicofera</taxon>
        <taxon>Serpentes</taxon>
        <taxon>Colubroidea</taxon>
        <taxon>Elapidae</taxon>
        <taxon>Laticaudinae</taxon>
        <taxon>Laticauda</taxon>
    </lineage>
</organism>
<dbReference type="SMART" id="SM00181">
    <property type="entry name" value="EGF"/>
    <property type="match status" value="4"/>
</dbReference>
<dbReference type="PANTHER" id="PTHR11219">
    <property type="entry name" value="TENEURIN AND N-ACETYLGLUCOSAMINE-1-PHOSPHODIESTER ALPHA-N-ACETYLGLUCOSAMINIDASE"/>
    <property type="match status" value="1"/>
</dbReference>
<feature type="signal peptide" evidence="5">
    <location>
        <begin position="1"/>
        <end position="17"/>
    </location>
</feature>
<dbReference type="PROSITE" id="PS50026">
    <property type="entry name" value="EGF_3"/>
    <property type="match status" value="1"/>
</dbReference>
<evidence type="ECO:0000313" key="8">
    <source>
        <dbReference type="Proteomes" id="UP000694406"/>
    </source>
</evidence>